<evidence type="ECO:0008006" key="4">
    <source>
        <dbReference type="Google" id="ProtNLM"/>
    </source>
</evidence>
<organism evidence="2 3">
    <name type="scientific">Patellaria atrata CBS 101060</name>
    <dbReference type="NCBI Taxonomy" id="1346257"/>
    <lineage>
        <taxon>Eukaryota</taxon>
        <taxon>Fungi</taxon>
        <taxon>Dikarya</taxon>
        <taxon>Ascomycota</taxon>
        <taxon>Pezizomycotina</taxon>
        <taxon>Dothideomycetes</taxon>
        <taxon>Dothideomycetes incertae sedis</taxon>
        <taxon>Patellariales</taxon>
        <taxon>Patellariaceae</taxon>
        <taxon>Patellaria</taxon>
    </lineage>
</organism>
<gene>
    <name evidence="2" type="ORF">M501DRAFT_1015222</name>
</gene>
<dbReference type="OrthoDB" id="5355126at2759"/>
<protein>
    <recommendedName>
        <fullName evidence="4">Calcofluor white hypersensitive protein</fullName>
    </recommendedName>
</protein>
<evidence type="ECO:0000313" key="2">
    <source>
        <dbReference type="EMBL" id="KAF2840145.1"/>
    </source>
</evidence>
<dbReference type="AlphaFoldDB" id="A0A9P4SCL3"/>
<evidence type="ECO:0000256" key="1">
    <source>
        <dbReference type="SAM" id="MobiDB-lite"/>
    </source>
</evidence>
<evidence type="ECO:0000313" key="3">
    <source>
        <dbReference type="Proteomes" id="UP000799429"/>
    </source>
</evidence>
<name>A0A9P4SCL3_9PEZI</name>
<proteinExistence type="predicted"/>
<keyword evidence="3" id="KW-1185">Reference proteome</keyword>
<dbReference type="EMBL" id="MU006093">
    <property type="protein sequence ID" value="KAF2840145.1"/>
    <property type="molecule type" value="Genomic_DNA"/>
</dbReference>
<sequence length="143" mass="15466">MSSGRALKVGGVAVAGGIGYYLYQAGGSPKVAEKKFEHDAARLSSSMRSELPGREKEAKTEAKVLGAETGKKFDNAMSEAKETTHKVDSKLEEYRANAEKKMEEYKKETESGLKSAVDKFDKTTMEKASQAKGWFGGLFGGSK</sequence>
<dbReference type="Proteomes" id="UP000799429">
    <property type="component" value="Unassembled WGS sequence"/>
</dbReference>
<comment type="caution">
    <text evidence="2">The sequence shown here is derived from an EMBL/GenBank/DDBJ whole genome shotgun (WGS) entry which is preliminary data.</text>
</comment>
<feature type="region of interest" description="Disordered" evidence="1">
    <location>
        <begin position="41"/>
        <end position="87"/>
    </location>
</feature>
<feature type="compositionally biased region" description="Basic and acidic residues" evidence="1">
    <location>
        <begin position="51"/>
        <end position="62"/>
    </location>
</feature>
<accession>A0A9P4SCL3</accession>
<reference evidence="2" key="1">
    <citation type="journal article" date="2020" name="Stud. Mycol.">
        <title>101 Dothideomycetes genomes: a test case for predicting lifestyles and emergence of pathogens.</title>
        <authorList>
            <person name="Haridas S."/>
            <person name="Albert R."/>
            <person name="Binder M."/>
            <person name="Bloem J."/>
            <person name="Labutti K."/>
            <person name="Salamov A."/>
            <person name="Andreopoulos B."/>
            <person name="Baker S."/>
            <person name="Barry K."/>
            <person name="Bills G."/>
            <person name="Bluhm B."/>
            <person name="Cannon C."/>
            <person name="Castanera R."/>
            <person name="Culley D."/>
            <person name="Daum C."/>
            <person name="Ezra D."/>
            <person name="Gonzalez J."/>
            <person name="Henrissat B."/>
            <person name="Kuo A."/>
            <person name="Liang C."/>
            <person name="Lipzen A."/>
            <person name="Lutzoni F."/>
            <person name="Magnuson J."/>
            <person name="Mondo S."/>
            <person name="Nolan M."/>
            <person name="Ohm R."/>
            <person name="Pangilinan J."/>
            <person name="Park H.-J."/>
            <person name="Ramirez L."/>
            <person name="Alfaro M."/>
            <person name="Sun H."/>
            <person name="Tritt A."/>
            <person name="Yoshinaga Y."/>
            <person name="Zwiers L.-H."/>
            <person name="Turgeon B."/>
            <person name="Goodwin S."/>
            <person name="Spatafora J."/>
            <person name="Crous P."/>
            <person name="Grigoriev I."/>
        </authorList>
    </citation>
    <scope>NUCLEOTIDE SEQUENCE</scope>
    <source>
        <strain evidence="2">CBS 101060</strain>
    </source>
</reference>
<feature type="compositionally biased region" description="Basic and acidic residues" evidence="1">
    <location>
        <begin position="69"/>
        <end position="87"/>
    </location>
</feature>